<protein>
    <submittedName>
        <fullName evidence="1">Uncharacterized protein</fullName>
    </submittedName>
</protein>
<gene>
    <name evidence="1" type="ORF">NN4_18900</name>
</gene>
<evidence type="ECO:0000313" key="2">
    <source>
        <dbReference type="Proteomes" id="UP000321424"/>
    </source>
</evidence>
<dbReference type="EMBL" id="BJXA01000009">
    <property type="protein sequence ID" value="GEM37371.1"/>
    <property type="molecule type" value="Genomic_DNA"/>
</dbReference>
<accession>A0A511MA40</accession>
<sequence>MTPGDSNPQSADGLPMLVGAAADIDVARQIRANKLALLDMVADRIAKADASGGPSSPSAAQLVPWFRRVFLDQKDPREWIAVGELPPNAIFHRWITATEIDDLIAEYGVYSIPYWFER</sequence>
<organism evidence="1 2">
    <name type="scientific">Nocardia ninae NBRC 108245</name>
    <dbReference type="NCBI Taxonomy" id="1210091"/>
    <lineage>
        <taxon>Bacteria</taxon>
        <taxon>Bacillati</taxon>
        <taxon>Actinomycetota</taxon>
        <taxon>Actinomycetes</taxon>
        <taxon>Mycobacteriales</taxon>
        <taxon>Nocardiaceae</taxon>
        <taxon>Nocardia</taxon>
    </lineage>
</organism>
<dbReference type="Proteomes" id="UP000321424">
    <property type="component" value="Unassembled WGS sequence"/>
</dbReference>
<name>A0A511MA40_9NOCA</name>
<proteinExistence type="predicted"/>
<keyword evidence="2" id="KW-1185">Reference proteome</keyword>
<comment type="caution">
    <text evidence="1">The sequence shown here is derived from an EMBL/GenBank/DDBJ whole genome shotgun (WGS) entry which is preliminary data.</text>
</comment>
<reference evidence="1 2" key="1">
    <citation type="submission" date="2019-07" db="EMBL/GenBank/DDBJ databases">
        <title>Whole genome shotgun sequence of Nocardia ninae NBRC 108245.</title>
        <authorList>
            <person name="Hosoyama A."/>
            <person name="Uohara A."/>
            <person name="Ohji S."/>
            <person name="Ichikawa N."/>
        </authorList>
    </citation>
    <scope>NUCLEOTIDE SEQUENCE [LARGE SCALE GENOMIC DNA]</scope>
    <source>
        <strain evidence="1 2">NBRC 108245</strain>
    </source>
</reference>
<dbReference type="RefSeq" id="WP_147129516.1">
    <property type="nucleotide sequence ID" value="NZ_BJXA01000009.1"/>
</dbReference>
<evidence type="ECO:0000313" key="1">
    <source>
        <dbReference type="EMBL" id="GEM37371.1"/>
    </source>
</evidence>
<dbReference type="AlphaFoldDB" id="A0A511MA40"/>